<proteinExistence type="predicted"/>
<name>A0A2P2P2F2_RHIMU</name>
<protein>
    <submittedName>
        <fullName evidence="1">Uncharacterized protein</fullName>
    </submittedName>
</protein>
<organism evidence="1">
    <name type="scientific">Rhizophora mucronata</name>
    <name type="common">Asiatic mangrove</name>
    <dbReference type="NCBI Taxonomy" id="61149"/>
    <lineage>
        <taxon>Eukaryota</taxon>
        <taxon>Viridiplantae</taxon>
        <taxon>Streptophyta</taxon>
        <taxon>Embryophyta</taxon>
        <taxon>Tracheophyta</taxon>
        <taxon>Spermatophyta</taxon>
        <taxon>Magnoliopsida</taxon>
        <taxon>eudicotyledons</taxon>
        <taxon>Gunneridae</taxon>
        <taxon>Pentapetalae</taxon>
        <taxon>rosids</taxon>
        <taxon>fabids</taxon>
        <taxon>Malpighiales</taxon>
        <taxon>Rhizophoraceae</taxon>
        <taxon>Rhizophora</taxon>
    </lineage>
</organism>
<reference evidence="1" key="1">
    <citation type="submission" date="2018-02" db="EMBL/GenBank/DDBJ databases">
        <title>Rhizophora mucronata_Transcriptome.</title>
        <authorList>
            <person name="Meera S.P."/>
            <person name="Sreeshan A."/>
            <person name="Augustine A."/>
        </authorList>
    </citation>
    <scope>NUCLEOTIDE SEQUENCE</scope>
    <source>
        <tissue evidence="1">Leaf</tissue>
    </source>
</reference>
<sequence length="56" mass="6525">MHFFGITMNKKKLLHLRAAIQRKLTLKEGQLLINLTKNLELQEASQNLQVCQNHLL</sequence>
<dbReference type="AlphaFoldDB" id="A0A2P2P2F2"/>
<dbReference type="EMBL" id="GGEC01068418">
    <property type="protein sequence ID" value="MBX48902.1"/>
    <property type="molecule type" value="Transcribed_RNA"/>
</dbReference>
<evidence type="ECO:0000313" key="1">
    <source>
        <dbReference type="EMBL" id="MBX48902.1"/>
    </source>
</evidence>
<accession>A0A2P2P2F2</accession>